<gene>
    <name evidence="15" type="ORF">M0813_17562</name>
</gene>
<evidence type="ECO:0000256" key="6">
    <source>
        <dbReference type="ARBA" id="ARBA00022927"/>
    </source>
</evidence>
<dbReference type="InterPro" id="IPR013083">
    <property type="entry name" value="Znf_RING/FYVE/PHD"/>
</dbReference>
<keyword evidence="2" id="KW-0813">Transport</keyword>
<dbReference type="PROSITE" id="PS50236">
    <property type="entry name" value="CHCR"/>
    <property type="match status" value="2"/>
</dbReference>
<sequence length="1026" mass="119457">MHSWKKLQFFSRPKIHSFSIGKEQENNLVNLLKNQFECFTSGRKYIFFGDQTGVVRFVNKNLMVEFEQKLFQTSLSHLYELSQQNFLIAIGVDDGKTNQQIIKIFDLGSQKHENGYPCIKIIKINIGKNYNQKILSITVLDDLSRIVLSFDNGLLLMIFGDLLRDRVPKQHIIPGTDEEGTPIINKVLFRQQIYFSLGERVRVLYCVSSDQTFCYHIDDNQEYRKMVLHEAGAPPESVNISLEGDLILGRDEGVFYFTPENPGSCFGFEGKKILTEFRSYLAVATMTNNNKSISFSVYDVKNKYIALTKNFKGKCSYLLNQWGSLIIITDQKQVIQFEEVSLKTKLDFLFKKKLYNVAIDLASSQQYDKSEIYEMFKRYGDHLENKGDYNGAITQYINTIGQTPPSYVIRKFLDPQRINNLTKYLQALHEKGVANSEHTTLLLNCYTKLKDNKNLDVFIKQDSKDGPKFDVDTAINVLRSSGYYTYSLYLAKKYQENDLYIRIHLEETKKYKTALEYIKTLEFQEAESSLKKYGITLINNAPKETTGLLLKLCTGYKPEKNTSISLHDENENFEQDPKTKNENLTEKDLLLENNTENKNIEIEIEIEDEKEKEKEKEKEREREREELFNNETNNEDLGSISSQTKTLNGEDQNVMNRMALFGNQDRSNINKRSGQRQQNNENYTTYNDKNLPQSNPTEFIHIFVEHPIWLMKFLERIIQIQIDSDSILYNTLLELYLREDVIEIGSGNENVSEKEREEQKKINRQKAIALLKNQDSRYEKEHALVLVQMYNLPEGVTFMLEQLKFYHEIIQTHIENEDHQNIIESCKKYANKDQNLWSLALNYFVKSERDCTKEILQVLSEIKKENLLSPLMVIQILSQNESITLETIQDYLSSLLDNELNSIEENETNIKKYVEDSEHLKSELLLKKSKAKIFQSSRCSYCNNPLELPSIHFLCGHSIHYRCLLDNDVTCPICHMESSQISDRVNSIKEKIGKHNEYFRLLRESNDGFSVVADHFGRGVLSDYKK</sequence>
<dbReference type="InterPro" id="IPR057307">
    <property type="entry name" value="PEP5_VPS11_N"/>
</dbReference>
<evidence type="ECO:0000256" key="2">
    <source>
        <dbReference type="ARBA" id="ARBA00022448"/>
    </source>
</evidence>
<dbReference type="Pfam" id="PF23356">
    <property type="entry name" value="TPR_PEP5_VPS11"/>
    <property type="match status" value="2"/>
</dbReference>
<evidence type="ECO:0000256" key="12">
    <source>
        <dbReference type="SAM" id="Coils"/>
    </source>
</evidence>
<dbReference type="InterPro" id="IPR000547">
    <property type="entry name" value="Clathrin_H-chain/VPS_repeat"/>
</dbReference>
<dbReference type="EMBL" id="JAOAOG010000110">
    <property type="protein sequence ID" value="KAJ6248593.1"/>
    <property type="molecule type" value="Genomic_DNA"/>
</dbReference>
<dbReference type="CDD" id="cd16688">
    <property type="entry name" value="RING-H2_Vps11"/>
    <property type="match status" value="1"/>
</dbReference>
<dbReference type="PANTHER" id="PTHR23323:SF24">
    <property type="entry name" value="VACUOLAR PROTEIN SORTING-ASSOCIATED PROTEIN 11 HOMOLOG"/>
    <property type="match status" value="1"/>
</dbReference>
<dbReference type="InterPro" id="IPR016528">
    <property type="entry name" value="VPS11"/>
</dbReference>
<comment type="caution">
    <text evidence="15">The sequence shown here is derived from an EMBL/GenBank/DDBJ whole genome shotgun (WGS) entry which is preliminary data.</text>
</comment>
<feature type="domain" description="RING-type" evidence="14">
    <location>
        <begin position="939"/>
        <end position="975"/>
    </location>
</feature>
<dbReference type="InterPro" id="IPR001841">
    <property type="entry name" value="Znf_RING"/>
</dbReference>
<keyword evidence="6" id="KW-0653">Protein transport</keyword>
<keyword evidence="12" id="KW-0175">Coiled coil</keyword>
<evidence type="ECO:0000256" key="3">
    <source>
        <dbReference type="ARBA" id="ARBA00022723"/>
    </source>
</evidence>
<feature type="compositionally biased region" description="Basic and acidic residues" evidence="13">
    <location>
        <begin position="609"/>
        <end position="627"/>
    </location>
</feature>
<keyword evidence="4 10" id="KW-0863">Zinc-finger</keyword>
<dbReference type="Proteomes" id="UP001150062">
    <property type="component" value="Unassembled WGS sequence"/>
</dbReference>
<accession>A0ABQ8YVE9</accession>
<dbReference type="PIRSF" id="PIRSF007860">
    <property type="entry name" value="VPS11"/>
    <property type="match status" value="1"/>
</dbReference>
<name>A0ABQ8YVE9_9EUKA</name>
<proteinExistence type="inferred from homology"/>
<keyword evidence="7 9" id="KW-0472">Membrane</keyword>
<evidence type="ECO:0000256" key="9">
    <source>
        <dbReference type="PIRNR" id="PIRNR007860"/>
    </source>
</evidence>
<evidence type="ECO:0000256" key="11">
    <source>
        <dbReference type="PROSITE-ProRule" id="PRU01006"/>
    </source>
</evidence>
<feature type="region of interest" description="Disordered" evidence="13">
    <location>
        <begin position="609"/>
        <end position="641"/>
    </location>
</feature>
<evidence type="ECO:0000256" key="1">
    <source>
        <dbReference type="ARBA" id="ARBA00007070"/>
    </source>
</evidence>
<evidence type="ECO:0000256" key="4">
    <source>
        <dbReference type="ARBA" id="ARBA00022771"/>
    </source>
</evidence>
<reference evidence="15" key="1">
    <citation type="submission" date="2022-08" db="EMBL/GenBank/DDBJ databases">
        <title>Novel sulfate-reducing endosymbionts in the free-living metamonad Anaeramoeba.</title>
        <authorList>
            <person name="Jerlstrom-Hultqvist J."/>
            <person name="Cepicka I."/>
            <person name="Gallot-Lavallee L."/>
            <person name="Salas-Leiva D."/>
            <person name="Curtis B.A."/>
            <person name="Zahonova K."/>
            <person name="Pipaliya S."/>
            <person name="Dacks J."/>
            <person name="Roger A.J."/>
        </authorList>
    </citation>
    <scope>NUCLEOTIDE SEQUENCE</scope>
    <source>
        <strain evidence="15">Schooner1</strain>
    </source>
</reference>
<evidence type="ECO:0000256" key="13">
    <source>
        <dbReference type="SAM" id="MobiDB-lite"/>
    </source>
</evidence>
<dbReference type="InterPro" id="IPR024763">
    <property type="entry name" value="VPS11_C"/>
</dbReference>
<evidence type="ECO:0000256" key="10">
    <source>
        <dbReference type="PROSITE-ProRule" id="PRU00175"/>
    </source>
</evidence>
<dbReference type="Pfam" id="PF12451">
    <property type="entry name" value="VPS11_C"/>
    <property type="match status" value="1"/>
</dbReference>
<evidence type="ECO:0000256" key="8">
    <source>
        <dbReference type="ARBA" id="ARBA00029433"/>
    </source>
</evidence>
<dbReference type="PROSITE" id="PS50089">
    <property type="entry name" value="ZF_RING_2"/>
    <property type="match status" value="1"/>
</dbReference>
<keyword evidence="16" id="KW-1185">Reference proteome</keyword>
<evidence type="ECO:0000256" key="7">
    <source>
        <dbReference type="ARBA" id="ARBA00023136"/>
    </source>
</evidence>
<evidence type="ECO:0000313" key="15">
    <source>
        <dbReference type="EMBL" id="KAJ6248593.1"/>
    </source>
</evidence>
<dbReference type="SUPFAM" id="SSF57850">
    <property type="entry name" value="RING/U-box"/>
    <property type="match status" value="1"/>
</dbReference>
<evidence type="ECO:0000256" key="5">
    <source>
        <dbReference type="ARBA" id="ARBA00022833"/>
    </source>
</evidence>
<evidence type="ECO:0000259" key="14">
    <source>
        <dbReference type="PROSITE" id="PS50089"/>
    </source>
</evidence>
<feature type="repeat" description="CHCR" evidence="11">
    <location>
        <begin position="396"/>
        <end position="546"/>
    </location>
</feature>
<comment type="subcellular location">
    <subcellularLocation>
        <location evidence="8">Endomembrane system</location>
        <topology evidence="8">Peripheral membrane protein</topology>
        <orientation evidence="8">Cytoplasmic side</orientation>
    </subcellularLocation>
</comment>
<dbReference type="PANTHER" id="PTHR23323">
    <property type="entry name" value="VACUOLAR PROTEIN SORTING-ASSOCIATED PROTEIN"/>
    <property type="match status" value="1"/>
</dbReference>
<dbReference type="Gene3D" id="3.30.40.10">
    <property type="entry name" value="Zinc/RING finger domain, C3HC4 (zinc finger)"/>
    <property type="match status" value="1"/>
</dbReference>
<keyword evidence="5" id="KW-0862">Zinc</keyword>
<comment type="similarity">
    <text evidence="1 9">Belongs to the VPS11 family.</text>
</comment>
<evidence type="ECO:0000313" key="16">
    <source>
        <dbReference type="Proteomes" id="UP001150062"/>
    </source>
</evidence>
<protein>
    <recommendedName>
        <fullName evidence="9">Vacuolar protein sorting-associated protein 11 homolog</fullName>
    </recommendedName>
</protein>
<organism evidence="15 16">
    <name type="scientific">Anaeramoeba flamelloides</name>
    <dbReference type="NCBI Taxonomy" id="1746091"/>
    <lineage>
        <taxon>Eukaryota</taxon>
        <taxon>Metamonada</taxon>
        <taxon>Anaeramoebidae</taxon>
        <taxon>Anaeramoeba</taxon>
    </lineage>
</organism>
<keyword evidence="3" id="KW-0479">Metal-binding</keyword>
<dbReference type="Pfam" id="PF23341">
    <property type="entry name" value="PEP5_VPS11_N"/>
    <property type="match status" value="1"/>
</dbReference>
<dbReference type="InterPro" id="IPR057308">
    <property type="entry name" value="CHCR_PEP5_VPS11"/>
</dbReference>
<feature type="repeat" description="CHCR" evidence="11">
    <location>
        <begin position="684"/>
        <end position="853"/>
    </location>
</feature>
<feature type="coiled-coil region" evidence="12">
    <location>
        <begin position="896"/>
        <end position="923"/>
    </location>
</feature>